<dbReference type="SUPFAM" id="SSF52540">
    <property type="entry name" value="P-loop containing nucleoside triphosphate hydrolases"/>
    <property type="match status" value="1"/>
</dbReference>
<accession>A0A543AZY9</accession>
<dbReference type="SMART" id="SM00382">
    <property type="entry name" value="AAA"/>
    <property type="match status" value="1"/>
</dbReference>
<dbReference type="GO" id="GO:0015807">
    <property type="term" value="P:L-amino acid transport"/>
    <property type="evidence" value="ECO:0007669"/>
    <property type="project" value="TreeGrafter"/>
</dbReference>
<dbReference type="InterPro" id="IPR052156">
    <property type="entry name" value="BCAA_Transport_ATP-bd_LivF"/>
</dbReference>
<dbReference type="EMBL" id="VFOW01000001">
    <property type="protein sequence ID" value="TQL78155.1"/>
    <property type="molecule type" value="Genomic_DNA"/>
</dbReference>
<dbReference type="InterPro" id="IPR017871">
    <property type="entry name" value="ABC_transporter-like_CS"/>
</dbReference>
<comment type="similarity">
    <text evidence="1">Belongs to the ABC transporter superfamily.</text>
</comment>
<dbReference type="InParanoid" id="A0A543AZY9"/>
<dbReference type="InterPro" id="IPR003439">
    <property type="entry name" value="ABC_transporter-like_ATP-bd"/>
</dbReference>
<dbReference type="GO" id="GO:0015658">
    <property type="term" value="F:branched-chain amino acid transmembrane transporter activity"/>
    <property type="evidence" value="ECO:0007669"/>
    <property type="project" value="TreeGrafter"/>
</dbReference>
<name>A0A543AZY9_9ACTN</name>
<evidence type="ECO:0000313" key="7">
    <source>
        <dbReference type="EMBL" id="TQL78155.1"/>
    </source>
</evidence>
<evidence type="ECO:0000313" key="8">
    <source>
        <dbReference type="Proteomes" id="UP000317043"/>
    </source>
</evidence>
<keyword evidence="5" id="KW-0029">Amino-acid transport</keyword>
<keyword evidence="2" id="KW-0813">Transport</keyword>
<dbReference type="Proteomes" id="UP000317043">
    <property type="component" value="Unassembled WGS sequence"/>
</dbReference>
<keyword evidence="4 7" id="KW-0067">ATP-binding</keyword>
<dbReference type="PANTHER" id="PTHR43820:SF2">
    <property type="entry name" value="ABC TRANSPORTER ATP-BINDING PROTEIN"/>
    <property type="match status" value="1"/>
</dbReference>
<dbReference type="Gene3D" id="3.40.50.300">
    <property type="entry name" value="P-loop containing nucleotide triphosphate hydrolases"/>
    <property type="match status" value="1"/>
</dbReference>
<dbReference type="InterPro" id="IPR003593">
    <property type="entry name" value="AAA+_ATPase"/>
</dbReference>
<dbReference type="CDD" id="cd03224">
    <property type="entry name" value="ABC_TM1139_LivF_branched"/>
    <property type="match status" value="1"/>
</dbReference>
<proteinExistence type="inferred from homology"/>
<evidence type="ECO:0000256" key="3">
    <source>
        <dbReference type="ARBA" id="ARBA00022741"/>
    </source>
</evidence>
<gene>
    <name evidence="7" type="ORF">FB566_3732</name>
</gene>
<feature type="domain" description="ABC transporter" evidence="6">
    <location>
        <begin position="4"/>
        <end position="231"/>
    </location>
</feature>
<comment type="caution">
    <text evidence="7">The sequence shown here is derived from an EMBL/GenBank/DDBJ whole genome shotgun (WGS) entry which is preliminary data.</text>
</comment>
<sequence>MSLIELESITAGYHGGTVLHGIDLTAEPGAITAVVGHNGAGKSTLFAAVAGLLPITGGTVRLADRDISGWSAHRRSRAGIGYVPQGRRVFASVSVAEHLAISYRRGSEWTPEAIWDTFPQLAARRRSKGGQLSGGEQQMLAIARALLTGPKVLLLDEPTEGLAPVIVEQIQTTVSTLAESGMAILLAAPQPQWPLAVADHLCVLDTGRVTRRFTGDEAREDSSSLLETLSL</sequence>
<keyword evidence="3" id="KW-0547">Nucleotide-binding</keyword>
<evidence type="ECO:0000256" key="5">
    <source>
        <dbReference type="ARBA" id="ARBA00022970"/>
    </source>
</evidence>
<dbReference type="AlphaFoldDB" id="A0A543AZY9"/>
<evidence type="ECO:0000256" key="1">
    <source>
        <dbReference type="ARBA" id="ARBA00005417"/>
    </source>
</evidence>
<organism evidence="7 8">
    <name type="scientific">Stackebrandtia endophytica</name>
    <dbReference type="NCBI Taxonomy" id="1496996"/>
    <lineage>
        <taxon>Bacteria</taxon>
        <taxon>Bacillati</taxon>
        <taxon>Actinomycetota</taxon>
        <taxon>Actinomycetes</taxon>
        <taxon>Glycomycetales</taxon>
        <taxon>Glycomycetaceae</taxon>
        <taxon>Stackebrandtia</taxon>
    </lineage>
</organism>
<dbReference type="PROSITE" id="PS50893">
    <property type="entry name" value="ABC_TRANSPORTER_2"/>
    <property type="match status" value="1"/>
</dbReference>
<protein>
    <submittedName>
        <fullName evidence="7">Amino acid/amide ABC transporter ATP-binding protein 2 (HAAT family)</fullName>
    </submittedName>
</protein>
<dbReference type="Pfam" id="PF00005">
    <property type="entry name" value="ABC_tran"/>
    <property type="match status" value="1"/>
</dbReference>
<dbReference type="PANTHER" id="PTHR43820">
    <property type="entry name" value="HIGH-AFFINITY BRANCHED-CHAIN AMINO ACID TRANSPORT ATP-BINDING PROTEIN LIVF"/>
    <property type="match status" value="1"/>
</dbReference>
<dbReference type="PROSITE" id="PS00211">
    <property type="entry name" value="ABC_TRANSPORTER_1"/>
    <property type="match status" value="1"/>
</dbReference>
<evidence type="ECO:0000256" key="4">
    <source>
        <dbReference type="ARBA" id="ARBA00022840"/>
    </source>
</evidence>
<dbReference type="GO" id="GO:0005524">
    <property type="term" value="F:ATP binding"/>
    <property type="evidence" value="ECO:0007669"/>
    <property type="project" value="UniProtKB-KW"/>
</dbReference>
<evidence type="ECO:0000259" key="6">
    <source>
        <dbReference type="PROSITE" id="PS50893"/>
    </source>
</evidence>
<dbReference type="InterPro" id="IPR027417">
    <property type="entry name" value="P-loop_NTPase"/>
</dbReference>
<reference evidence="7 8" key="1">
    <citation type="submission" date="2019-06" db="EMBL/GenBank/DDBJ databases">
        <title>Sequencing the genomes of 1000 actinobacteria strains.</title>
        <authorList>
            <person name="Klenk H.-P."/>
        </authorList>
    </citation>
    <scope>NUCLEOTIDE SEQUENCE [LARGE SCALE GENOMIC DNA]</scope>
    <source>
        <strain evidence="7 8">DSM 45928</strain>
    </source>
</reference>
<evidence type="ECO:0000256" key="2">
    <source>
        <dbReference type="ARBA" id="ARBA00022448"/>
    </source>
</evidence>
<keyword evidence="8" id="KW-1185">Reference proteome</keyword>
<dbReference type="GO" id="GO:0016887">
    <property type="term" value="F:ATP hydrolysis activity"/>
    <property type="evidence" value="ECO:0007669"/>
    <property type="project" value="InterPro"/>
</dbReference>